<feature type="domain" description="Pesticidal crystal protein Cry22Aa Ig-like" evidence="3">
    <location>
        <begin position="751"/>
        <end position="821"/>
    </location>
</feature>
<dbReference type="InterPro" id="IPR051846">
    <property type="entry name" value="SH2_domain_adapters"/>
</dbReference>
<dbReference type="EMBL" id="GU567963">
    <property type="protein sequence ID" value="ADI21710.1"/>
    <property type="molecule type" value="Genomic_DNA"/>
</dbReference>
<dbReference type="PANTHER" id="PTHR15127">
    <property type="entry name" value="HEAVYWEIGHT, ISOFORM A"/>
    <property type="match status" value="1"/>
</dbReference>
<protein>
    <submittedName>
        <fullName evidence="4">Uncharacterized protein</fullName>
    </submittedName>
</protein>
<name>E7C2N6_9BACT</name>
<organism evidence="4">
    <name type="scientific">uncultured Verrucomicrobiales bacterium HF0130_14P10</name>
    <dbReference type="NCBI Taxonomy" id="723606"/>
    <lineage>
        <taxon>Bacteria</taxon>
        <taxon>Pseudomonadati</taxon>
        <taxon>Verrucomicrobiota</taxon>
        <taxon>Verrucomicrobiia</taxon>
        <taxon>Verrucomicrobiales</taxon>
        <taxon>environmental samples</taxon>
    </lineage>
</organism>
<dbReference type="GO" id="GO:0001784">
    <property type="term" value="F:phosphotyrosine residue binding"/>
    <property type="evidence" value="ECO:0007669"/>
    <property type="project" value="TreeGrafter"/>
</dbReference>
<dbReference type="InterPro" id="IPR006860">
    <property type="entry name" value="FecR"/>
</dbReference>
<dbReference type="InterPro" id="IPR013783">
    <property type="entry name" value="Ig-like_fold"/>
</dbReference>
<dbReference type="PANTHER" id="PTHR15127:SF32">
    <property type="entry name" value="HEAVYWEIGHT, ISOFORM A"/>
    <property type="match status" value="1"/>
</dbReference>
<evidence type="ECO:0000313" key="4">
    <source>
        <dbReference type="EMBL" id="ADI21710.1"/>
    </source>
</evidence>
<feature type="domain" description="Pesticidal crystal protein Cry22Aa Ig-like" evidence="3">
    <location>
        <begin position="560"/>
        <end position="632"/>
    </location>
</feature>
<sequence>MLPKSHTETFSFARMLSKFSFFRFLPVIPFLCLLAIGLSQTATAKVSAKIILASVEGEVKALSLDEDLELTLDESSVGKSVDENFILTTGKNGKAVFLFSNGVLVTLKPNTRLYVRTFVQESFSSKNVPPPGELEEEPSTSHLKIHLDTGDLVVKAPKLKRGSSLKLSSPLGTAQIRGTMFQIVVARDPDTGTVSGGVNLISGDIDFTDVSGDVSILASGQGLEVSTGKLGDSFGGVSGELRDLSAKFGPVLAGTGEFPELVVPPDTETLPPEGVVAPEAPAPTVGYLPREDGWGSIHDIATDTFFEIEEAEFSVSSVTFDDIESSVSVDTPTPMLTAPTVPAAISGGDMAPPDPFFGGAPKVALKGLEVLRWELGIPFVDPGFTATDFSGADIAPSTKLANLPDVYVEGTSKLIYASNDFRGFEGSATRTVNVVATPPTITLKPGSEGPGGIVPSGEVVYYSVKSRNPLFSDSGPFQDPGFTASTASPSNPDFAGKDLTGLVQVEGLSAITYAELGTFDVIYTVNDQIYRNLPVGIPHVSTTKTRTVHIADLTPPKVFLNGSLSVQVEAATLYEDAGAAAQDNYDSDSDLLPKVQVSNTVDLMVEGDYSVNYHVADASGNLSDTVSRLVTVVDTTSPEIALFGSPIIFVDFNSTYRDPGAYATDTRAKDLTEKIVVDDPVAVMFPDLSDPLNPIYPDPDKKKIGTYTVTYTVSDGAKTPNVVSVTREVVVLGNDGQGPQMRLNYLPMEENGTKPLIVNVGDTYNDPGAYAFKDLGTGGAKYYKVTRLNDPDMSKLGTNEIRYLSYDEFGNEMTISRTVEVQDTSAPVVYPNKSDGQTDLALEAGVSYRDDGASVVDNYSLNLEAVSVFREKGNPEPSDYLDASKIETFGFLDISKQYEVYYTATDSSDNEGNASRTLSVFDSTAPTVELVTLSKLDKGLISWPEAIQNSVLVKDPATILPQVVYSSDDGQNFYVMKNSSNDVEVIFEEFEIVETKTDDPYDSRKHVRKGFFRIERPLGQKIYEDPGVYVTDNALGSLDVQVEKTDLAPDSGIDFQYRITYQAQDETGNLSTVLERTIKVHQGPQLSLNGAKEIVIVNRKNETETDVDSYSVSQGYSDKGVTALDFLGTGKLSDSNVFIEYVYYDPPNSPTPSPQPIAGERSKLSDSPDKLKDGILLDLTRKYVVTYSALDDQFNESQPVSRIIHSVANDNIQPEITPLRSSADDGFVHLEVNATGTGTYVELGATAKKTRHAGLGLPYEVVQVWDETNSSSLGTVEVSYPADFKFTFGKGSETKVRDTPYEITYSVKDEFGNEAVNSERLLKVLIEDKISPTIVAALYPGDDIDPTIEAGENYVDPGFTASDNYDSVDVLTATVKFFDKDGTEVPGGTVDPYNIGQDLDTNDTAIFPLGNPIPTWDLDKFSSFMVIYTVADVSGNTKEYTRNVTVSDTTAPTITLNPVPDSLPTGSLGSGDLSPIRVLQDLSAANPAGAANDYIEHGITVSDNSWQPGDSLSSPASASLKTGLSEVTVAIEHNVDMQKPGQYKVTYTATDSSGNVSTLERLVDVLDREKPNILGDTTLSESSPPSLYVVAEGGVQYDDDSGQTVQLWDGTNFVLPPQALSLYAQDVQDGAITAKIKRTIFYDSSGDVTEDSENKGFILNNDVASVPSLISTSIDQNNTQYLIKYEVTDEADNNATVKYRRIIVKDTMAPSIQPSSFETTVLVDYKSTANPNVNDAEDVKNFLVNGFSAVDANNYDPNLTWVVDFQKTDATGQVIAGTEYMPGEIFPETRNDHGPGYKITIKVKDSSGNVSDEVVRYLKVGDFTPPTLTMMGKSEIHDFFRFGPSLTADGNQTANLQNNFSPIGVAKPNVPFLDRPLDELPPLGAGSNPEYDATGFGGGAHRMMLAKYNFTDPGVYAEDDNAYWDIKQGYPDLDGNGEGEGYAFLGVSDRNKMDTCSEGRGVIHVYSWLEETTVAQWQNTLASDNYGYSTDVNGTGSTSSPAKIPITDMNDSTNGYAYNATNKHSDSSKLVNLDMTIMTIEYRVMDAWDNLSEISSRRVYIYESQQYDGYAFYATPLTDASNAPFEAFYNKDNNATPYLTSMRKDYDGDGVSDYWEAILGTRPDDSTSKPDLSKPSTWDTLRSLDVFDGGTAANWEQGDAQTTLLNKINSLDDAGLLKDQAWIYNLPGTHLLKDNSLTNLGDSAP</sequence>
<evidence type="ECO:0000259" key="2">
    <source>
        <dbReference type="Pfam" id="PF04773"/>
    </source>
</evidence>
<evidence type="ECO:0000259" key="3">
    <source>
        <dbReference type="Pfam" id="PF16403"/>
    </source>
</evidence>
<feature type="domain" description="FecR protein" evidence="2">
    <location>
        <begin position="87"/>
        <end position="191"/>
    </location>
</feature>
<dbReference type="InterPro" id="IPR032179">
    <property type="entry name" value="Cry22Aa_Ig-like"/>
</dbReference>
<keyword evidence="1" id="KW-0727">SH2 domain</keyword>
<feature type="domain" description="Pesticidal crystal protein Cry22Aa Ig-like" evidence="3">
    <location>
        <begin position="1518"/>
        <end position="1565"/>
    </location>
</feature>
<reference evidence="4" key="1">
    <citation type="submission" date="2010-01" db="EMBL/GenBank/DDBJ databases">
        <title>Genome fragments of uncultured bacteria from the North Pacific subtropical Gyre.</title>
        <authorList>
            <person name="Pham V.D."/>
            <person name="Delong E.F."/>
        </authorList>
    </citation>
    <scope>NUCLEOTIDE SEQUENCE</scope>
</reference>
<dbReference type="Pfam" id="PF04773">
    <property type="entry name" value="FecR"/>
    <property type="match status" value="1"/>
</dbReference>
<accession>E7C2N6</accession>
<dbReference type="Gene3D" id="2.60.40.10">
    <property type="entry name" value="Immunoglobulins"/>
    <property type="match status" value="4"/>
</dbReference>
<proteinExistence type="predicted"/>
<evidence type="ECO:0000256" key="1">
    <source>
        <dbReference type="ARBA" id="ARBA00022999"/>
    </source>
</evidence>
<dbReference type="Pfam" id="PF16403">
    <property type="entry name" value="Bact_surface_Ig-like"/>
    <property type="match status" value="3"/>
</dbReference>